<dbReference type="InParanoid" id="G9N279"/>
<feature type="compositionally biased region" description="Basic residues" evidence="1">
    <location>
        <begin position="696"/>
        <end position="705"/>
    </location>
</feature>
<accession>G9N279</accession>
<dbReference type="InterPro" id="IPR000719">
    <property type="entry name" value="Prot_kinase_dom"/>
</dbReference>
<proteinExistence type="predicted"/>
<dbReference type="SUPFAM" id="SSF56112">
    <property type="entry name" value="Protein kinase-like (PK-like)"/>
    <property type="match status" value="1"/>
</dbReference>
<dbReference type="AlphaFoldDB" id="G9N279"/>
<dbReference type="eggNOG" id="ENOG502SXF6">
    <property type="taxonomic scope" value="Eukaryota"/>
</dbReference>
<dbReference type="GeneID" id="25797210"/>
<dbReference type="GO" id="GO:0005524">
    <property type="term" value="F:ATP binding"/>
    <property type="evidence" value="ECO:0007669"/>
    <property type="project" value="InterPro"/>
</dbReference>
<dbReference type="Proteomes" id="UP000007115">
    <property type="component" value="Unassembled WGS sequence"/>
</dbReference>
<dbReference type="RefSeq" id="XP_013953392.1">
    <property type="nucleotide sequence ID" value="XM_014097917.2"/>
</dbReference>
<dbReference type="HOGENOM" id="CLU_015808_0_0_1"/>
<dbReference type="STRING" id="413071.G9N279"/>
<dbReference type="PROSITE" id="PS50011">
    <property type="entry name" value="PROTEIN_KINASE_DOM"/>
    <property type="match status" value="1"/>
</dbReference>
<name>G9N279_HYPVG</name>
<feature type="region of interest" description="Disordered" evidence="1">
    <location>
        <begin position="719"/>
        <end position="768"/>
    </location>
</feature>
<evidence type="ECO:0000259" key="2">
    <source>
        <dbReference type="PROSITE" id="PS50011"/>
    </source>
</evidence>
<evidence type="ECO:0000313" key="3">
    <source>
        <dbReference type="EMBL" id="EHK19193.1"/>
    </source>
</evidence>
<feature type="non-terminal residue" evidence="3">
    <location>
        <position position="768"/>
    </location>
</feature>
<feature type="region of interest" description="Disordered" evidence="1">
    <location>
        <begin position="557"/>
        <end position="705"/>
    </location>
</feature>
<feature type="compositionally biased region" description="Low complexity" evidence="1">
    <location>
        <begin position="596"/>
        <end position="606"/>
    </location>
</feature>
<sequence length="768" mass="86904">MPSPLPHLIVRRTAVKQTPLTPARNISAIRSALLRGDRVVTLHNTSRILPEHVDNIRVPYHPKHMQHDQLFEWPFGDQYGDSRSSHSYQPRQVGQFIDLLEWDGFRLEWIKVLGQGGFGIATLWHVIFEDHSHIKVVIKIPVRVNADFDSELDWHLRYGGASHVTQSLDIQAMADSVRRRINRGHMIGRGARFVQTNMSVLVLEYAEHGSLYEMLAKASYFDISFSNKVLWEIWECLVKGVISTALQPDASQRWGVDGLDKVLDSLDDVQNIDELLRVCTLIDSHDVHFDLEEQNILVSEDAQHSHHPIFKLHDFGEFSKRMRECWQHWKEADYWKVRKCPKSNRTPPETISKDWDKVDLSNPGPVSRFTGESFDPQHNEVAGRYGTWTNIFMIAKIMEAVITKNWVGHPMTTMSYTAQDRRCIGGSYGWRICRQRYDYIEAELLDLIIQCQYEKPADRPQLAYLLRKICDRKHRGFPESDDETRSFWDDFWARTKTNPIPFSQASIVEIPGLENYGNNGLPIAQATNRNIPPSLYAQAGNPPITNVAALRRKSHRSPLIVSSADSSTNHRYPRTGRANPAVATRVPSLRRKSHRSPLSASSADSSTNLHPQAALAPGARRARTNPGVVTRVPSLRRKSHRSPLSVSSPGSSMYFSHERPSMFGQTTGAGPAANLQTQRRRPSSGDDSAGEGPSRGTRRQKHVRFGRFPVSTDRTVVASPGSEMDISIGDGPESRGMASMMDLDEDEDQSGEAMDEDEEDEPMGENSW</sequence>
<dbReference type="EMBL" id="ABDF02000084">
    <property type="protein sequence ID" value="EHK19193.1"/>
    <property type="molecule type" value="Genomic_DNA"/>
</dbReference>
<dbReference type="VEuPathDB" id="FungiDB:TRIVIDRAFT_69195"/>
<comment type="caution">
    <text evidence="3">The sequence shown here is derived from an EMBL/GenBank/DDBJ whole genome shotgun (WGS) entry which is preliminary data.</text>
</comment>
<gene>
    <name evidence="3" type="ORF">TRIVIDRAFT_69195</name>
</gene>
<keyword evidence="4" id="KW-1185">Reference proteome</keyword>
<dbReference type="Gene3D" id="1.10.510.10">
    <property type="entry name" value="Transferase(Phosphotransferase) domain 1"/>
    <property type="match status" value="1"/>
</dbReference>
<evidence type="ECO:0000313" key="4">
    <source>
        <dbReference type="Proteomes" id="UP000007115"/>
    </source>
</evidence>
<dbReference type="OMA" id="VLWEIWE"/>
<evidence type="ECO:0000256" key="1">
    <source>
        <dbReference type="SAM" id="MobiDB-lite"/>
    </source>
</evidence>
<organism evidence="3 4">
    <name type="scientific">Hypocrea virens (strain Gv29-8 / FGSC 10586)</name>
    <name type="common">Gliocladium virens</name>
    <name type="synonym">Trichoderma virens</name>
    <dbReference type="NCBI Taxonomy" id="413071"/>
    <lineage>
        <taxon>Eukaryota</taxon>
        <taxon>Fungi</taxon>
        <taxon>Dikarya</taxon>
        <taxon>Ascomycota</taxon>
        <taxon>Pezizomycotina</taxon>
        <taxon>Sordariomycetes</taxon>
        <taxon>Hypocreomycetidae</taxon>
        <taxon>Hypocreales</taxon>
        <taxon>Hypocreaceae</taxon>
        <taxon>Trichoderma</taxon>
    </lineage>
</organism>
<dbReference type="GO" id="GO:0004672">
    <property type="term" value="F:protein kinase activity"/>
    <property type="evidence" value="ECO:0007669"/>
    <property type="project" value="InterPro"/>
</dbReference>
<feature type="domain" description="Protein kinase" evidence="2">
    <location>
        <begin position="107"/>
        <end position="477"/>
    </location>
</feature>
<feature type="compositionally biased region" description="Low complexity" evidence="1">
    <location>
        <begin position="642"/>
        <end position="652"/>
    </location>
</feature>
<dbReference type="InterPro" id="IPR011009">
    <property type="entry name" value="Kinase-like_dom_sf"/>
</dbReference>
<reference evidence="3 4" key="1">
    <citation type="journal article" date="2011" name="Genome Biol.">
        <title>Comparative genome sequence analysis underscores mycoparasitism as the ancestral life style of Trichoderma.</title>
        <authorList>
            <person name="Kubicek C.P."/>
            <person name="Herrera-Estrella A."/>
            <person name="Seidl-Seiboth V."/>
            <person name="Martinez D.A."/>
            <person name="Druzhinina I.S."/>
            <person name="Thon M."/>
            <person name="Zeilinger S."/>
            <person name="Casas-Flores S."/>
            <person name="Horwitz B.A."/>
            <person name="Mukherjee P.K."/>
            <person name="Mukherjee M."/>
            <person name="Kredics L."/>
            <person name="Alcaraz L.D."/>
            <person name="Aerts A."/>
            <person name="Antal Z."/>
            <person name="Atanasova L."/>
            <person name="Cervantes-Badillo M.G."/>
            <person name="Challacombe J."/>
            <person name="Chertkov O."/>
            <person name="McCluskey K."/>
            <person name="Coulpier F."/>
            <person name="Deshpande N."/>
            <person name="von Doehren H."/>
            <person name="Ebbole D.J."/>
            <person name="Esquivel-Naranjo E.U."/>
            <person name="Fekete E."/>
            <person name="Flipphi M."/>
            <person name="Glaser F."/>
            <person name="Gomez-Rodriguez E.Y."/>
            <person name="Gruber S."/>
            <person name="Han C."/>
            <person name="Henrissat B."/>
            <person name="Hermosa R."/>
            <person name="Hernandez-Onate M."/>
            <person name="Karaffa L."/>
            <person name="Kosti I."/>
            <person name="Le Crom S."/>
            <person name="Lindquist E."/>
            <person name="Lucas S."/>
            <person name="Luebeck M."/>
            <person name="Luebeck P.S."/>
            <person name="Margeot A."/>
            <person name="Metz B."/>
            <person name="Misra M."/>
            <person name="Nevalainen H."/>
            <person name="Omann M."/>
            <person name="Packer N."/>
            <person name="Perrone G."/>
            <person name="Uresti-Rivera E.E."/>
            <person name="Salamov A."/>
            <person name="Schmoll M."/>
            <person name="Seiboth B."/>
            <person name="Shapiro H."/>
            <person name="Sukno S."/>
            <person name="Tamayo-Ramos J.A."/>
            <person name="Tisch D."/>
            <person name="Wiest A."/>
            <person name="Wilkinson H.H."/>
            <person name="Zhang M."/>
            <person name="Coutinho P.M."/>
            <person name="Kenerley C.M."/>
            <person name="Monte E."/>
            <person name="Baker S.E."/>
            <person name="Grigoriev I.V."/>
        </authorList>
    </citation>
    <scope>NUCLEOTIDE SEQUENCE [LARGE SCALE GENOMIC DNA]</scope>
    <source>
        <strain evidence="4">Gv29-8 / FGSC 10586</strain>
    </source>
</reference>
<protein>
    <recommendedName>
        <fullName evidence="2">Protein kinase domain-containing protein</fullName>
    </recommendedName>
</protein>
<feature type="compositionally biased region" description="Acidic residues" evidence="1">
    <location>
        <begin position="742"/>
        <end position="768"/>
    </location>
</feature>
<dbReference type="OrthoDB" id="4062651at2759"/>